<sequence>MGATENISTGYLQQAPVATKNSLAAQHCFPRQYQAMLLLLQQHSKKDRKQITVDSKESPHQRSRASFFISSSLVPAGCQSGCRCHLLNLMMIFRIVQLRFMMALGSGRLVESLLLAYSLDPDDSSL</sequence>
<proteinExistence type="predicted"/>
<dbReference type="Proteomes" id="UP001279734">
    <property type="component" value="Unassembled WGS sequence"/>
</dbReference>
<evidence type="ECO:0000313" key="2">
    <source>
        <dbReference type="Proteomes" id="UP001279734"/>
    </source>
</evidence>
<organism evidence="1 2">
    <name type="scientific">Nepenthes gracilis</name>
    <name type="common">Slender pitcher plant</name>
    <dbReference type="NCBI Taxonomy" id="150966"/>
    <lineage>
        <taxon>Eukaryota</taxon>
        <taxon>Viridiplantae</taxon>
        <taxon>Streptophyta</taxon>
        <taxon>Embryophyta</taxon>
        <taxon>Tracheophyta</taxon>
        <taxon>Spermatophyta</taxon>
        <taxon>Magnoliopsida</taxon>
        <taxon>eudicotyledons</taxon>
        <taxon>Gunneridae</taxon>
        <taxon>Pentapetalae</taxon>
        <taxon>Caryophyllales</taxon>
        <taxon>Nepenthaceae</taxon>
        <taxon>Nepenthes</taxon>
    </lineage>
</organism>
<name>A0AAD3TJR9_NEPGR</name>
<gene>
    <name evidence="1" type="ORF">Nepgr_032600</name>
</gene>
<comment type="caution">
    <text evidence="1">The sequence shown here is derived from an EMBL/GenBank/DDBJ whole genome shotgun (WGS) entry which is preliminary data.</text>
</comment>
<protein>
    <submittedName>
        <fullName evidence="1">Uncharacterized protein</fullName>
    </submittedName>
</protein>
<reference evidence="1" key="1">
    <citation type="submission" date="2023-05" db="EMBL/GenBank/DDBJ databases">
        <title>Nepenthes gracilis genome sequencing.</title>
        <authorList>
            <person name="Fukushima K."/>
        </authorList>
    </citation>
    <scope>NUCLEOTIDE SEQUENCE</scope>
    <source>
        <strain evidence="1">SING2019-196</strain>
    </source>
</reference>
<dbReference type="EMBL" id="BSYO01000039">
    <property type="protein sequence ID" value="GMH30757.1"/>
    <property type="molecule type" value="Genomic_DNA"/>
</dbReference>
<keyword evidence="2" id="KW-1185">Reference proteome</keyword>
<evidence type="ECO:0000313" key="1">
    <source>
        <dbReference type="EMBL" id="GMH30757.1"/>
    </source>
</evidence>
<accession>A0AAD3TJR9</accession>
<dbReference type="AlphaFoldDB" id="A0AAD3TJR9"/>